<dbReference type="GeneID" id="41990106"/>
<keyword evidence="3" id="KW-1185">Reference proteome</keyword>
<evidence type="ECO:0000256" key="1">
    <source>
        <dbReference type="SAM" id="MobiDB-lite"/>
    </source>
</evidence>
<name>A0A366SC54_9HYPO</name>
<feature type="compositionally biased region" description="Polar residues" evidence="1">
    <location>
        <begin position="1"/>
        <end position="13"/>
    </location>
</feature>
<feature type="region of interest" description="Disordered" evidence="1">
    <location>
        <begin position="1"/>
        <end position="23"/>
    </location>
</feature>
<dbReference type="AlphaFoldDB" id="A0A366SC54"/>
<accession>A0A366SC54</accession>
<sequence>MSTTFRVSRTQGGQDRPPRPAKDLELRTCVPVKALYPDLAMEDLRDANAAAHTPMQQPPYVDPQTGQRSSDVYSPPVLGLSQSSHQPSRMLTLCQQSLLASPRLLRGN</sequence>
<reference evidence="2 3" key="1">
    <citation type="submission" date="2018-06" db="EMBL/GenBank/DDBJ databases">
        <title>Fusarium incarnatum-equiseti species complex species 28.</title>
        <authorList>
            <person name="Gardiner D.M."/>
        </authorList>
    </citation>
    <scope>NUCLEOTIDE SEQUENCE [LARGE SCALE GENOMIC DNA]</scope>
    <source>
        <strain evidence="2 3">FIESC_28</strain>
    </source>
</reference>
<protein>
    <submittedName>
        <fullName evidence="2">Uncharacterized protein</fullName>
    </submittedName>
</protein>
<comment type="caution">
    <text evidence="2">The sequence shown here is derived from an EMBL/GenBank/DDBJ whole genome shotgun (WGS) entry which is preliminary data.</text>
</comment>
<evidence type="ECO:0000313" key="2">
    <source>
        <dbReference type="EMBL" id="RBR26542.1"/>
    </source>
</evidence>
<organism evidence="2 3">
    <name type="scientific">Fusarium coffeatum</name>
    <dbReference type="NCBI Taxonomy" id="231269"/>
    <lineage>
        <taxon>Eukaryota</taxon>
        <taxon>Fungi</taxon>
        <taxon>Dikarya</taxon>
        <taxon>Ascomycota</taxon>
        <taxon>Pezizomycotina</taxon>
        <taxon>Sordariomycetes</taxon>
        <taxon>Hypocreomycetidae</taxon>
        <taxon>Hypocreales</taxon>
        <taxon>Nectriaceae</taxon>
        <taxon>Fusarium</taxon>
        <taxon>Fusarium incarnatum-equiseti species complex</taxon>
    </lineage>
</organism>
<evidence type="ECO:0000313" key="3">
    <source>
        <dbReference type="Proteomes" id="UP000253153"/>
    </source>
</evidence>
<proteinExistence type="predicted"/>
<gene>
    <name evidence="2" type="ORF">FIESC28_00659</name>
</gene>
<dbReference type="EMBL" id="QKXC01000018">
    <property type="protein sequence ID" value="RBR26542.1"/>
    <property type="molecule type" value="Genomic_DNA"/>
</dbReference>
<dbReference type="RefSeq" id="XP_031021133.1">
    <property type="nucleotide sequence ID" value="XM_031154810.1"/>
</dbReference>
<feature type="region of interest" description="Disordered" evidence="1">
    <location>
        <begin position="47"/>
        <end position="88"/>
    </location>
</feature>
<dbReference type="Proteomes" id="UP000253153">
    <property type="component" value="Unassembled WGS sequence"/>
</dbReference>